<gene>
    <name evidence="1" type="ORF">Asru_0676_02</name>
</gene>
<evidence type="ECO:0000313" key="2">
    <source>
        <dbReference type="Proteomes" id="UP000032680"/>
    </source>
</evidence>
<evidence type="ECO:0000313" key="1">
    <source>
        <dbReference type="EMBL" id="GAN78186.1"/>
    </source>
</evidence>
<dbReference type="InterPro" id="IPR011004">
    <property type="entry name" value="Trimer_LpxA-like_sf"/>
</dbReference>
<name>A0A0D6PA17_9PROT</name>
<dbReference type="PANTHER" id="PTHR13061:SF29">
    <property type="entry name" value="GAMMA CARBONIC ANHYDRASE-LIKE 1, MITOCHONDRIAL-RELATED"/>
    <property type="match status" value="1"/>
</dbReference>
<dbReference type="EMBL" id="BANB01000675">
    <property type="protein sequence ID" value="GAN78186.1"/>
    <property type="molecule type" value="Genomic_DNA"/>
</dbReference>
<dbReference type="CDD" id="cd04645">
    <property type="entry name" value="LbH_gamma_CA_like"/>
    <property type="match status" value="1"/>
</dbReference>
<reference evidence="1 2" key="1">
    <citation type="submission" date="2012-11" db="EMBL/GenBank/DDBJ databases">
        <title>Whole genome sequence of Acidisphaera rubrifaciens HS-AP3.</title>
        <authorList>
            <person name="Azuma Y."/>
            <person name="Higashiura N."/>
            <person name="Hirakawa H."/>
            <person name="Matsushita K."/>
        </authorList>
    </citation>
    <scope>NUCLEOTIDE SEQUENCE [LARGE SCALE GENOMIC DNA]</scope>
    <source>
        <strain evidence="1 2">HS-AP3</strain>
    </source>
</reference>
<sequence>MSTEPFTISGMRRPEALGGPLYALDGVAPRIAPDAFIAPTAAVIGDVEIGAQSGVWFQCVIRGDTNLIRIGARTNVQDGTIIHVNPGDERTVIGDDVTIGHAAIIHACTLHDRAFVGMGATVLDGAVIESGGVLGAGGLLSPGKVIGRNELWVGAPARLKRVLTDAERAGFDLNARAYVHNAARFRAGLRPVGG</sequence>
<dbReference type="Gene3D" id="2.160.10.10">
    <property type="entry name" value="Hexapeptide repeat proteins"/>
    <property type="match status" value="1"/>
</dbReference>
<dbReference type="Proteomes" id="UP000032680">
    <property type="component" value="Unassembled WGS sequence"/>
</dbReference>
<dbReference type="RefSeq" id="WP_241771215.1">
    <property type="nucleotide sequence ID" value="NZ_BANB01000675.1"/>
</dbReference>
<accession>A0A0D6PA17</accession>
<keyword evidence="2" id="KW-1185">Reference proteome</keyword>
<organism evidence="1 2">
    <name type="scientific">Acidisphaera rubrifaciens HS-AP3</name>
    <dbReference type="NCBI Taxonomy" id="1231350"/>
    <lineage>
        <taxon>Bacteria</taxon>
        <taxon>Pseudomonadati</taxon>
        <taxon>Pseudomonadota</taxon>
        <taxon>Alphaproteobacteria</taxon>
        <taxon>Acetobacterales</taxon>
        <taxon>Acetobacteraceae</taxon>
        <taxon>Acidisphaera</taxon>
    </lineage>
</organism>
<dbReference type="PANTHER" id="PTHR13061">
    <property type="entry name" value="DYNACTIN SUBUNIT P25"/>
    <property type="match status" value="1"/>
</dbReference>
<dbReference type="InterPro" id="IPR047324">
    <property type="entry name" value="LbH_gamma_CA-like"/>
</dbReference>
<protein>
    <submittedName>
        <fullName evidence="1">Uncharacterized protein</fullName>
    </submittedName>
</protein>
<proteinExistence type="predicted"/>
<dbReference type="InterPro" id="IPR050484">
    <property type="entry name" value="Transf_Hexapept/Carb_Anhydrase"/>
</dbReference>
<dbReference type="AlphaFoldDB" id="A0A0D6PA17"/>
<comment type="caution">
    <text evidence="1">The sequence shown here is derived from an EMBL/GenBank/DDBJ whole genome shotgun (WGS) entry which is preliminary data.</text>
</comment>
<dbReference type="SUPFAM" id="SSF51161">
    <property type="entry name" value="Trimeric LpxA-like enzymes"/>
    <property type="match status" value="1"/>
</dbReference>